<dbReference type="InterPro" id="IPR011057">
    <property type="entry name" value="Mss4-like_sf"/>
</dbReference>
<gene>
    <name evidence="7" type="ORF">LSAA_8373</name>
</gene>
<evidence type="ECO:0000256" key="5">
    <source>
        <dbReference type="SAM" id="MobiDB-lite"/>
    </source>
</evidence>
<dbReference type="Proteomes" id="UP000675881">
    <property type="component" value="Chromosome 4"/>
</dbReference>
<name>A0A7R8CTF7_LEPSM</name>
<comment type="similarity">
    <text evidence="1">Belongs to the MsrB Met sulfoxide reductase family.</text>
</comment>
<organism evidence="7 8">
    <name type="scientific">Lepeophtheirus salmonis</name>
    <name type="common">Salmon louse</name>
    <name type="synonym">Caligus salmonis</name>
    <dbReference type="NCBI Taxonomy" id="72036"/>
    <lineage>
        <taxon>Eukaryota</taxon>
        <taxon>Metazoa</taxon>
        <taxon>Ecdysozoa</taxon>
        <taxon>Arthropoda</taxon>
        <taxon>Crustacea</taxon>
        <taxon>Multicrustacea</taxon>
        <taxon>Hexanauplia</taxon>
        <taxon>Copepoda</taxon>
        <taxon>Siphonostomatoida</taxon>
        <taxon>Caligidae</taxon>
        <taxon>Lepeophtheirus</taxon>
    </lineage>
</organism>
<feature type="compositionally biased region" description="Low complexity" evidence="5">
    <location>
        <begin position="212"/>
        <end position="221"/>
    </location>
</feature>
<dbReference type="GO" id="GO:0006979">
    <property type="term" value="P:response to oxidative stress"/>
    <property type="evidence" value="ECO:0007669"/>
    <property type="project" value="InterPro"/>
</dbReference>
<dbReference type="SUPFAM" id="SSF51316">
    <property type="entry name" value="Mss4-like"/>
    <property type="match status" value="1"/>
</dbReference>
<feature type="compositionally biased region" description="Basic and acidic residues" evidence="5">
    <location>
        <begin position="151"/>
        <end position="196"/>
    </location>
</feature>
<dbReference type="PANTHER" id="PTHR10173:SF52">
    <property type="entry name" value="METHIONINE-R-SULFOXIDE REDUCTASE B1"/>
    <property type="match status" value="1"/>
</dbReference>
<feature type="domain" description="MsrB" evidence="6">
    <location>
        <begin position="15"/>
        <end position="66"/>
    </location>
</feature>
<dbReference type="InterPro" id="IPR002579">
    <property type="entry name" value="Met_Sox_Rdtase_MsrB_dom"/>
</dbReference>
<accession>A0A7R8CTF7</accession>
<keyword evidence="8" id="KW-1185">Reference proteome</keyword>
<dbReference type="GO" id="GO:0030091">
    <property type="term" value="P:protein repair"/>
    <property type="evidence" value="ECO:0007669"/>
    <property type="project" value="InterPro"/>
</dbReference>
<dbReference type="Gene3D" id="2.170.150.20">
    <property type="entry name" value="Peptide methionine sulfoxide reductase"/>
    <property type="match status" value="2"/>
</dbReference>
<reference evidence="7" key="1">
    <citation type="submission" date="2021-02" db="EMBL/GenBank/DDBJ databases">
        <authorList>
            <person name="Bekaert M."/>
        </authorList>
    </citation>
    <scope>NUCLEOTIDE SEQUENCE</scope>
    <source>
        <strain evidence="7">IoA-00</strain>
    </source>
</reference>
<dbReference type="PANTHER" id="PTHR10173">
    <property type="entry name" value="METHIONINE SULFOXIDE REDUCTASE"/>
    <property type="match status" value="1"/>
</dbReference>
<dbReference type="PROSITE" id="PS51790">
    <property type="entry name" value="MSRB"/>
    <property type="match status" value="2"/>
</dbReference>
<keyword evidence="3 7" id="KW-0560">Oxidoreductase</keyword>
<evidence type="ECO:0000313" key="8">
    <source>
        <dbReference type="Proteomes" id="UP000675881"/>
    </source>
</evidence>
<dbReference type="Pfam" id="PF01641">
    <property type="entry name" value="SelR"/>
    <property type="match status" value="2"/>
</dbReference>
<evidence type="ECO:0000256" key="1">
    <source>
        <dbReference type="ARBA" id="ARBA00007174"/>
    </source>
</evidence>
<dbReference type="EMBL" id="HG994583">
    <property type="protein sequence ID" value="CAF2925579.1"/>
    <property type="molecule type" value="Genomic_DNA"/>
</dbReference>
<proteinExistence type="inferred from homology"/>
<evidence type="ECO:0000256" key="3">
    <source>
        <dbReference type="ARBA" id="ARBA00023002"/>
    </source>
</evidence>
<protein>
    <recommendedName>
        <fullName evidence="2">peptide-methionine (R)-S-oxide reductase</fullName>
        <ecNumber evidence="2">1.8.4.12</ecNumber>
    </recommendedName>
</protein>
<sequence>MFVDYRSRLLSNLTKTELRDRLTPIEFQITQERGTERPYTNKYYKYNAKGIYRCKICSVTIFDSSSNLLRTRQDSSGIGGNLLLIGHVFKDGPKPTGLRYCVNSASLIFNATENEDGESLEEDIPMISHPATLGGCGGSTGFCTRPPKSSKSKEDTPEKKVPKSHPQELSKSPAREILARSDHVSPVRTTAKEAFLRRSTTPTKEGSPFVARVVSSSRESSPFIIQHESKTQSVR</sequence>
<feature type="region of interest" description="Disordered" evidence="5">
    <location>
        <begin position="138"/>
        <end position="235"/>
    </location>
</feature>
<dbReference type="GO" id="GO:0005737">
    <property type="term" value="C:cytoplasm"/>
    <property type="evidence" value="ECO:0007669"/>
    <property type="project" value="TreeGrafter"/>
</dbReference>
<dbReference type="EC" id="1.8.4.12" evidence="2"/>
<evidence type="ECO:0000259" key="6">
    <source>
        <dbReference type="PROSITE" id="PS51790"/>
    </source>
</evidence>
<comment type="catalytic activity">
    <reaction evidence="4">
        <text>L-methionyl-[protein] + [thioredoxin]-disulfide + H2O = L-methionyl-(R)-S-oxide-[protein] + [thioredoxin]-dithiol</text>
        <dbReference type="Rhea" id="RHEA:24164"/>
        <dbReference type="Rhea" id="RHEA-COMP:10698"/>
        <dbReference type="Rhea" id="RHEA-COMP:10700"/>
        <dbReference type="Rhea" id="RHEA-COMP:12313"/>
        <dbReference type="Rhea" id="RHEA-COMP:12314"/>
        <dbReference type="ChEBI" id="CHEBI:15377"/>
        <dbReference type="ChEBI" id="CHEBI:16044"/>
        <dbReference type="ChEBI" id="CHEBI:29950"/>
        <dbReference type="ChEBI" id="CHEBI:45764"/>
        <dbReference type="ChEBI" id="CHEBI:50058"/>
        <dbReference type="EC" id="1.8.4.12"/>
    </reaction>
</comment>
<evidence type="ECO:0000256" key="2">
    <source>
        <dbReference type="ARBA" id="ARBA00012499"/>
    </source>
</evidence>
<dbReference type="InterPro" id="IPR028427">
    <property type="entry name" value="Met_Sox_Rdtase_MsrB"/>
</dbReference>
<evidence type="ECO:0000256" key="4">
    <source>
        <dbReference type="ARBA" id="ARBA00048488"/>
    </source>
</evidence>
<evidence type="ECO:0000313" key="7">
    <source>
        <dbReference type="EMBL" id="CAF2925579.1"/>
    </source>
</evidence>
<dbReference type="AlphaFoldDB" id="A0A7R8CTF7"/>
<dbReference type="GO" id="GO:0033743">
    <property type="term" value="F:peptide-methionine (R)-S-oxide reductase activity"/>
    <property type="evidence" value="ECO:0007669"/>
    <property type="project" value="UniProtKB-EC"/>
</dbReference>
<dbReference type="OrthoDB" id="44061at2759"/>
<feature type="domain" description="MsrB" evidence="6">
    <location>
        <begin position="86"/>
        <end position="112"/>
    </location>
</feature>